<dbReference type="AlphaFoldDB" id="A0A8H2E7Q5"/>
<sequence length="101" mass="11707">MRGKEEERGKERENANILKSSVLLIPLRQQQWRTLSKISSRDRTSKILQTGLYFLLRQVCGYFDEPPETRGDSLLGRFKKFLSKKETVGIVHDIKKIRGGT</sequence>
<proteinExistence type="predicted"/>
<evidence type="ECO:0000313" key="2">
    <source>
        <dbReference type="Proteomes" id="UP000297595"/>
    </source>
</evidence>
<reference evidence="1 2" key="1">
    <citation type="submission" date="2019-03" db="EMBL/GenBank/DDBJ databases">
        <title>Nematode-trapping fungi genome.</title>
        <authorList>
            <person name="Vidal-Diez De Ulzurrun G."/>
        </authorList>
    </citation>
    <scope>NUCLEOTIDE SEQUENCE [LARGE SCALE GENOMIC DNA]</scope>
    <source>
        <strain evidence="1 2">TWF154</strain>
    </source>
</reference>
<evidence type="ECO:0000313" key="1">
    <source>
        <dbReference type="EMBL" id="TGJ71997.1"/>
    </source>
</evidence>
<gene>
    <name evidence="1" type="ORF">EYR41_003918</name>
</gene>
<name>A0A8H2E7Q5_ORBOL</name>
<organism evidence="1 2">
    <name type="scientific">Orbilia oligospora</name>
    <name type="common">Nematode-trapping fungus</name>
    <name type="synonym">Arthrobotrys oligospora</name>
    <dbReference type="NCBI Taxonomy" id="2813651"/>
    <lineage>
        <taxon>Eukaryota</taxon>
        <taxon>Fungi</taxon>
        <taxon>Dikarya</taxon>
        <taxon>Ascomycota</taxon>
        <taxon>Pezizomycotina</taxon>
        <taxon>Orbiliomycetes</taxon>
        <taxon>Orbiliales</taxon>
        <taxon>Orbiliaceae</taxon>
        <taxon>Orbilia</taxon>
    </lineage>
</organism>
<dbReference type="EMBL" id="SOZJ01000002">
    <property type="protein sequence ID" value="TGJ71997.1"/>
    <property type="molecule type" value="Genomic_DNA"/>
</dbReference>
<accession>A0A8H2E7Q5</accession>
<comment type="caution">
    <text evidence="1">The sequence shown here is derived from an EMBL/GenBank/DDBJ whole genome shotgun (WGS) entry which is preliminary data.</text>
</comment>
<dbReference type="Proteomes" id="UP000297595">
    <property type="component" value="Unassembled WGS sequence"/>
</dbReference>
<protein>
    <submittedName>
        <fullName evidence="1">Uncharacterized protein</fullName>
    </submittedName>
</protein>